<evidence type="ECO:0000313" key="2">
    <source>
        <dbReference type="Proteomes" id="UP000248536"/>
    </source>
</evidence>
<name>A0A2Z4LWJ1_9FLAO</name>
<dbReference type="EMBL" id="CP030104">
    <property type="protein sequence ID" value="AWX46311.1"/>
    <property type="molecule type" value="Genomic_DNA"/>
</dbReference>
<proteinExistence type="predicted"/>
<evidence type="ECO:0000313" key="1">
    <source>
        <dbReference type="EMBL" id="AWX46311.1"/>
    </source>
</evidence>
<protein>
    <submittedName>
        <fullName evidence="1">Uncharacterized protein</fullName>
    </submittedName>
</protein>
<gene>
    <name evidence="1" type="ORF">HME9304_03344</name>
</gene>
<dbReference type="Proteomes" id="UP000248536">
    <property type="component" value="Chromosome"/>
</dbReference>
<sequence length="54" mass="6805">MRILHILSIHTKIKKVYLNEKDYKKFLRKKKKLNLVFEIIQDPKSYTYERNYKF</sequence>
<reference evidence="1 2" key="1">
    <citation type="submission" date="2018-06" db="EMBL/GenBank/DDBJ databases">
        <title>Spongiibacterium sp. HME9304 Genome sequencing and assembly.</title>
        <authorList>
            <person name="Kang H."/>
            <person name="Kim H."/>
            <person name="Joh K."/>
        </authorList>
    </citation>
    <scope>NUCLEOTIDE SEQUENCE [LARGE SCALE GENOMIC DNA]</scope>
    <source>
        <strain evidence="1 2">HME9304</strain>
    </source>
</reference>
<dbReference type="AlphaFoldDB" id="A0A2Z4LWJ1"/>
<dbReference type="KEGG" id="spon:HME9304_03344"/>
<accession>A0A2Z4LWJ1</accession>
<organism evidence="1 2">
    <name type="scientific">Flagellimonas maritima</name>
    <dbReference type="NCBI Taxonomy" id="1383885"/>
    <lineage>
        <taxon>Bacteria</taxon>
        <taxon>Pseudomonadati</taxon>
        <taxon>Bacteroidota</taxon>
        <taxon>Flavobacteriia</taxon>
        <taxon>Flavobacteriales</taxon>
        <taxon>Flavobacteriaceae</taxon>
        <taxon>Flagellimonas</taxon>
    </lineage>
</organism>
<keyword evidence="2" id="KW-1185">Reference proteome</keyword>